<comment type="caution">
    <text evidence="2">The sequence shown here is derived from an EMBL/GenBank/DDBJ whole genome shotgun (WGS) entry which is preliminary data.</text>
</comment>
<keyword evidence="1" id="KW-1133">Transmembrane helix</keyword>
<gene>
    <name evidence="2" type="ORF">CLV43_115176</name>
</gene>
<evidence type="ECO:0000313" key="3">
    <source>
        <dbReference type="Proteomes" id="UP000239494"/>
    </source>
</evidence>
<proteinExistence type="predicted"/>
<keyword evidence="1" id="KW-0812">Transmembrane</keyword>
<dbReference type="Pfam" id="PF20128">
    <property type="entry name" value="DUF6518"/>
    <property type="match status" value="1"/>
</dbReference>
<feature type="transmembrane region" description="Helical" evidence="1">
    <location>
        <begin position="57"/>
        <end position="76"/>
    </location>
</feature>
<organism evidence="2 3">
    <name type="scientific">Umezawaea tangerina</name>
    <dbReference type="NCBI Taxonomy" id="84725"/>
    <lineage>
        <taxon>Bacteria</taxon>
        <taxon>Bacillati</taxon>
        <taxon>Actinomycetota</taxon>
        <taxon>Actinomycetes</taxon>
        <taxon>Pseudonocardiales</taxon>
        <taxon>Pseudonocardiaceae</taxon>
        <taxon>Umezawaea</taxon>
    </lineage>
</organism>
<dbReference type="InterPro" id="IPR045393">
    <property type="entry name" value="DUF6518"/>
</dbReference>
<evidence type="ECO:0000256" key="1">
    <source>
        <dbReference type="SAM" id="Phobius"/>
    </source>
</evidence>
<protein>
    <submittedName>
        <fullName evidence="2">Uncharacterized protein</fullName>
    </submittedName>
</protein>
<dbReference type="RefSeq" id="WP_281262200.1">
    <property type="nucleotide sequence ID" value="NZ_PVTF01000015.1"/>
</dbReference>
<accession>A0A2T0SNA2</accession>
<reference evidence="2 3" key="1">
    <citation type="submission" date="2018-03" db="EMBL/GenBank/DDBJ databases">
        <title>Genomic Encyclopedia of Archaeal and Bacterial Type Strains, Phase II (KMG-II): from individual species to whole genera.</title>
        <authorList>
            <person name="Goeker M."/>
        </authorList>
    </citation>
    <scope>NUCLEOTIDE SEQUENCE [LARGE SCALE GENOMIC DNA]</scope>
    <source>
        <strain evidence="2 3">DSM 44720</strain>
    </source>
</reference>
<keyword evidence="3" id="KW-1185">Reference proteome</keyword>
<dbReference type="AlphaFoldDB" id="A0A2T0SNA2"/>
<sequence>MSTTSVGSRSVRAGSVVASLARAAGGALVAGLFVGALTNVLQGVLPDELQALSNSGSVWVAVAFAVGAVVIVPRVAVVAGGAAEVGAVVGYYAYAEFVRDGMGELTYPLFWLVMGMVAGPVFGVAGAWWRSGVGWRRVAGPAMLGGVFGMDALWYQFVLGYHGNAIGYGVVAVLIPVVLGATLRLRLVGVGVAAVLAGVALGGLWVVSEVPVWLGSGR</sequence>
<name>A0A2T0SNA2_9PSEU</name>
<dbReference type="Proteomes" id="UP000239494">
    <property type="component" value="Unassembled WGS sequence"/>
</dbReference>
<feature type="transmembrane region" description="Helical" evidence="1">
    <location>
        <begin position="165"/>
        <end position="183"/>
    </location>
</feature>
<keyword evidence="1" id="KW-0472">Membrane</keyword>
<feature type="transmembrane region" description="Helical" evidence="1">
    <location>
        <begin position="109"/>
        <end position="129"/>
    </location>
</feature>
<feature type="transmembrane region" description="Helical" evidence="1">
    <location>
        <begin position="20"/>
        <end position="45"/>
    </location>
</feature>
<evidence type="ECO:0000313" key="2">
    <source>
        <dbReference type="EMBL" id="PRY34899.1"/>
    </source>
</evidence>
<dbReference type="EMBL" id="PVTF01000015">
    <property type="protein sequence ID" value="PRY34899.1"/>
    <property type="molecule type" value="Genomic_DNA"/>
</dbReference>
<feature type="transmembrane region" description="Helical" evidence="1">
    <location>
        <begin position="190"/>
        <end position="208"/>
    </location>
</feature>